<reference evidence="4 5" key="1">
    <citation type="submission" date="2018-03" db="EMBL/GenBank/DDBJ databases">
        <title>Aerobic endospore-forming bacteria genome sequencing and assembly.</title>
        <authorList>
            <person name="Cavalcante D.A."/>
            <person name="Driks A."/>
            <person name="Putonti C."/>
            <person name="De-Souza M.T."/>
        </authorList>
    </citation>
    <scope>NUCLEOTIDE SEQUENCE [LARGE SCALE GENOMIC DNA]</scope>
    <source>
        <strain evidence="4 5">SDF0028</strain>
    </source>
</reference>
<evidence type="ECO:0000313" key="4">
    <source>
        <dbReference type="EMBL" id="TQR45152.1"/>
    </source>
</evidence>
<gene>
    <name evidence="4" type="ORF">C7Y44_12780</name>
</gene>
<dbReference type="SUPFAM" id="SSF46689">
    <property type="entry name" value="Homeodomain-like"/>
    <property type="match status" value="1"/>
</dbReference>
<dbReference type="PANTHER" id="PTHR43479">
    <property type="entry name" value="ACREF/ENVCD OPERON REPRESSOR-RELATED"/>
    <property type="match status" value="1"/>
</dbReference>
<dbReference type="Pfam" id="PF00440">
    <property type="entry name" value="TetR_N"/>
    <property type="match status" value="1"/>
</dbReference>
<dbReference type="InterPro" id="IPR050624">
    <property type="entry name" value="HTH-type_Tx_Regulator"/>
</dbReference>
<accession>A0ABY3ARE3</accession>
<dbReference type="InterPro" id="IPR001647">
    <property type="entry name" value="HTH_TetR"/>
</dbReference>
<proteinExistence type="predicted"/>
<dbReference type="PROSITE" id="PS50977">
    <property type="entry name" value="HTH_TETR_2"/>
    <property type="match status" value="1"/>
</dbReference>
<comment type="caution">
    <text evidence="4">The sequence shown here is derived from an EMBL/GenBank/DDBJ whole genome shotgun (WGS) entry which is preliminary data.</text>
</comment>
<evidence type="ECO:0000259" key="3">
    <source>
        <dbReference type="PROSITE" id="PS50977"/>
    </source>
</evidence>
<dbReference type="PANTHER" id="PTHR43479:SF11">
    <property type="entry name" value="ACREF_ENVCD OPERON REPRESSOR-RELATED"/>
    <property type="match status" value="1"/>
</dbReference>
<dbReference type="InterPro" id="IPR009057">
    <property type="entry name" value="Homeodomain-like_sf"/>
</dbReference>
<evidence type="ECO:0000313" key="5">
    <source>
        <dbReference type="Proteomes" id="UP000316208"/>
    </source>
</evidence>
<sequence length="318" mass="36699">MGQLMPIPFDSKIQRSIARAFTREGANLFRRMSRHLSGVLGHNGIRVICLMSQMIFEAEEMGSHYVPVVHAILACLVLYRAQVDIADGFTYHLDTFKCMFRRNKMARNKFPEITRKRIMESAVRLFTLKGWNNVTIQDIVDDVGDITRGAFYHHFKSISDIIQSVTKEMMIQQDVFNNINDLENLNALDRLRQGIKYSILQSIKNGDQSTISREMISAEFVFSRITEGMRVVAPGIHKVIEEGNKDGSIQVAYPKQTAEIFTMLFDIWMNPGIFHVSREEFVQKIEHIALMFERIGMPIVNEELKNVFLELFDNVQEQ</sequence>
<dbReference type="Gene3D" id="1.10.357.10">
    <property type="entry name" value="Tetracycline Repressor, domain 2"/>
    <property type="match status" value="1"/>
</dbReference>
<name>A0ABY3ARE3_PAEPP</name>
<dbReference type="Proteomes" id="UP000316208">
    <property type="component" value="Unassembled WGS sequence"/>
</dbReference>
<dbReference type="EMBL" id="SADY01000003">
    <property type="protein sequence ID" value="TQR45152.1"/>
    <property type="molecule type" value="Genomic_DNA"/>
</dbReference>
<evidence type="ECO:0000256" key="2">
    <source>
        <dbReference type="PROSITE-ProRule" id="PRU00335"/>
    </source>
</evidence>
<keyword evidence="5" id="KW-1185">Reference proteome</keyword>
<protein>
    <submittedName>
        <fullName evidence="4">TetR/AcrR family transcriptional regulator</fullName>
    </submittedName>
</protein>
<keyword evidence="1 2" id="KW-0238">DNA-binding</keyword>
<organism evidence="4 5">
    <name type="scientific">Paenibacillus popilliae</name>
    <name type="common">Bacillus popilliae</name>
    <dbReference type="NCBI Taxonomy" id="78057"/>
    <lineage>
        <taxon>Bacteria</taxon>
        <taxon>Bacillati</taxon>
        <taxon>Bacillota</taxon>
        <taxon>Bacilli</taxon>
        <taxon>Bacillales</taxon>
        <taxon>Paenibacillaceae</taxon>
        <taxon>Paenibacillus</taxon>
    </lineage>
</organism>
<feature type="DNA-binding region" description="H-T-H motif" evidence="2">
    <location>
        <begin position="136"/>
        <end position="155"/>
    </location>
</feature>
<feature type="domain" description="HTH tetR-type" evidence="3">
    <location>
        <begin position="112"/>
        <end position="173"/>
    </location>
</feature>
<evidence type="ECO:0000256" key="1">
    <source>
        <dbReference type="ARBA" id="ARBA00023125"/>
    </source>
</evidence>
<dbReference type="RefSeq" id="WP_142544189.1">
    <property type="nucleotide sequence ID" value="NZ_SADY01000003.1"/>
</dbReference>